<reference evidence="1" key="1">
    <citation type="journal article" date="2006" name="Nature">
        <title>Deciphering the evolution and metabolism of an anammox bacterium from a community genome.</title>
        <authorList>
            <person name="Strous M."/>
            <person name="Pelletier E."/>
            <person name="Mangenot S."/>
            <person name="Rattei T."/>
            <person name="Lehner A."/>
            <person name="Taylor M.W."/>
            <person name="Horn M."/>
            <person name="Daims H."/>
            <person name="Bartol-Mavel D."/>
            <person name="Wincker P."/>
            <person name="Barbe V."/>
            <person name="Fonknechten N."/>
            <person name="Vallenet D."/>
            <person name="Segurens B."/>
            <person name="Schenowitz-Truong C."/>
            <person name="Medigue C."/>
            <person name="Collingro A."/>
            <person name="Snel B."/>
            <person name="Dutilh B.E."/>
            <person name="OpDenCamp H.J.M."/>
            <person name="vanDerDrift C."/>
            <person name="Cirpus I."/>
            <person name="vanDePas-Schoonen K.T."/>
            <person name="Harhangi H.R."/>
            <person name="vanNiftrik L."/>
            <person name="Schmid M."/>
            <person name="Keltjens J."/>
            <person name="vanDeVossenberg J."/>
            <person name="Kartal B."/>
            <person name="Meier H."/>
            <person name="Frishman D."/>
            <person name="Huynen M.A."/>
            <person name="Mewes H."/>
            <person name="Weissenbach J."/>
            <person name="Jetten M.S.M."/>
            <person name="Wagner M."/>
            <person name="LePaslier D."/>
        </authorList>
    </citation>
    <scope>NUCLEOTIDE SEQUENCE</scope>
</reference>
<protein>
    <submittedName>
        <fullName evidence="1">Uncharacterized protein</fullName>
    </submittedName>
</protein>
<sequence length="66" mass="7432">MHTSIRQCVLFDKVFNGEIRNAKYESTPCTPASGGHYPPLEEARGRILEFVSDFGFRASYFLFIGG</sequence>
<proteinExistence type="predicted"/>
<dbReference type="AlphaFoldDB" id="Q1Q514"/>
<evidence type="ECO:0000313" key="1">
    <source>
        <dbReference type="EMBL" id="CAJ75111.1"/>
    </source>
</evidence>
<name>Q1Q514_KUEST</name>
<organism evidence="1">
    <name type="scientific">Kuenenia stuttgartiensis</name>
    <dbReference type="NCBI Taxonomy" id="174633"/>
    <lineage>
        <taxon>Bacteria</taxon>
        <taxon>Pseudomonadati</taxon>
        <taxon>Planctomycetota</taxon>
        <taxon>Candidatus Brocadiia</taxon>
        <taxon>Candidatus Brocadiales</taxon>
        <taxon>Candidatus Brocadiaceae</taxon>
        <taxon>Candidatus Kuenenia</taxon>
    </lineage>
</organism>
<dbReference type="Proteomes" id="UP000501926">
    <property type="component" value="Chromosome"/>
</dbReference>
<dbReference type="EMBL" id="CP049055">
    <property type="protein sequence ID" value="QII12489.1"/>
    <property type="molecule type" value="Genomic_DNA"/>
</dbReference>
<dbReference type="EMBL" id="CT573071">
    <property type="protein sequence ID" value="CAJ75111.1"/>
    <property type="molecule type" value="Genomic_DNA"/>
</dbReference>
<accession>Q1Q514</accession>
<reference evidence="2 3" key="3">
    <citation type="submission" date="2020-02" db="EMBL/GenBank/DDBJ databases">
        <title>Newly sequenced genome of strain CSTR1 showed variability in Candidatus Kuenenia stuttgartiensis genomes.</title>
        <authorList>
            <person name="Ding C."/>
            <person name="Adrian L."/>
        </authorList>
    </citation>
    <scope>NUCLEOTIDE SEQUENCE [LARGE SCALE GENOMIC DNA]</scope>
    <source>
        <strain evidence="2 3">CSTR1</strain>
    </source>
</reference>
<evidence type="ECO:0000313" key="3">
    <source>
        <dbReference type="Proteomes" id="UP000501926"/>
    </source>
</evidence>
<reference evidence="1" key="2">
    <citation type="submission" date="2006-01" db="EMBL/GenBank/DDBJ databases">
        <authorList>
            <person name="Genoscope"/>
        </authorList>
    </citation>
    <scope>NUCLEOTIDE SEQUENCE</scope>
</reference>
<evidence type="ECO:0000313" key="2">
    <source>
        <dbReference type="EMBL" id="QII12489.1"/>
    </source>
</evidence>
<gene>
    <name evidence="2" type="ORF">KsCSTR_31100</name>
    <name evidence="1" type="ORF">kuste4349</name>
</gene>